<dbReference type="GO" id="GO:0009055">
    <property type="term" value="F:electron transfer activity"/>
    <property type="evidence" value="ECO:0007669"/>
    <property type="project" value="InterPro"/>
</dbReference>
<dbReference type="PANTHER" id="PTHR33546">
    <property type="entry name" value="LARGE, MULTIFUNCTIONAL SECRETED PROTEIN-RELATED"/>
    <property type="match status" value="1"/>
</dbReference>
<dbReference type="InterPro" id="IPR036909">
    <property type="entry name" value="Cyt_c-like_dom_sf"/>
</dbReference>
<dbReference type="GO" id="GO:0020037">
    <property type="term" value="F:heme binding"/>
    <property type="evidence" value="ECO:0007669"/>
    <property type="project" value="InterPro"/>
</dbReference>
<keyword evidence="1 4" id="KW-0349">Heme</keyword>
<reference evidence="7 8" key="1">
    <citation type="submission" date="2018-11" db="EMBL/GenBank/DDBJ databases">
        <title>Draft genome sequence of Ferruginibacter sp. BO-59.</title>
        <authorList>
            <person name="Im W.T."/>
        </authorList>
    </citation>
    <scope>NUCLEOTIDE SEQUENCE [LARGE SCALE GENOMIC DNA]</scope>
    <source>
        <strain evidence="7 8">BO-59</strain>
    </source>
</reference>
<feature type="signal peptide" evidence="5">
    <location>
        <begin position="1"/>
        <end position="26"/>
    </location>
</feature>
<feature type="domain" description="Cytochrome c" evidence="6">
    <location>
        <begin position="746"/>
        <end position="884"/>
    </location>
</feature>
<dbReference type="PROSITE" id="PS51257">
    <property type="entry name" value="PROKAR_LIPOPROTEIN"/>
    <property type="match status" value="1"/>
</dbReference>
<dbReference type="InterPro" id="IPR011042">
    <property type="entry name" value="6-blade_b-propeller_TolB-like"/>
</dbReference>
<proteinExistence type="predicted"/>
<dbReference type="OrthoDB" id="627427at2"/>
<evidence type="ECO:0000313" key="8">
    <source>
        <dbReference type="Proteomes" id="UP000267223"/>
    </source>
</evidence>
<keyword evidence="3 4" id="KW-0408">Iron</keyword>
<evidence type="ECO:0000313" key="7">
    <source>
        <dbReference type="EMBL" id="RNI36216.1"/>
    </source>
</evidence>
<keyword evidence="2 4" id="KW-0479">Metal-binding</keyword>
<dbReference type="InterPro" id="IPR013427">
    <property type="entry name" value="Haem-bd_dom_put"/>
</dbReference>
<dbReference type="Gene3D" id="2.120.10.30">
    <property type="entry name" value="TolB, C-terminal domain"/>
    <property type="match status" value="1"/>
</dbReference>
<keyword evidence="8" id="KW-1185">Reference proteome</keyword>
<evidence type="ECO:0000256" key="2">
    <source>
        <dbReference type="ARBA" id="ARBA00022723"/>
    </source>
</evidence>
<organism evidence="7 8">
    <name type="scientific">Hanamia caeni</name>
    <dbReference type="NCBI Taxonomy" id="2294116"/>
    <lineage>
        <taxon>Bacteria</taxon>
        <taxon>Pseudomonadati</taxon>
        <taxon>Bacteroidota</taxon>
        <taxon>Chitinophagia</taxon>
        <taxon>Chitinophagales</taxon>
        <taxon>Chitinophagaceae</taxon>
        <taxon>Hanamia</taxon>
    </lineage>
</organism>
<dbReference type="InterPro" id="IPR009056">
    <property type="entry name" value="Cyt_c-like_dom"/>
</dbReference>
<evidence type="ECO:0000256" key="5">
    <source>
        <dbReference type="SAM" id="SignalP"/>
    </source>
</evidence>
<comment type="caution">
    <text evidence="7">The sequence shown here is derived from an EMBL/GenBank/DDBJ whole genome shotgun (WGS) entry which is preliminary data.</text>
</comment>
<protein>
    <submittedName>
        <fullName evidence="7">Heme-binding protein</fullName>
    </submittedName>
</protein>
<dbReference type="Proteomes" id="UP000267223">
    <property type="component" value="Unassembled WGS sequence"/>
</dbReference>
<gene>
    <name evidence="7" type="ORF">EFY79_11075</name>
</gene>
<dbReference type="SUPFAM" id="SSF50952">
    <property type="entry name" value="Soluble quinoprotein glucose dehydrogenase"/>
    <property type="match status" value="1"/>
</dbReference>
<evidence type="ECO:0000256" key="1">
    <source>
        <dbReference type="ARBA" id="ARBA00022617"/>
    </source>
</evidence>
<sequence>MTSSWKKHSKLLFQFLALLIIGTSCNQSSKEKNEDPKVAKLVLPPDFHAEHLYSSTAHDQGSWVAMTFDDKGRMIACDQYGYLYRITLPPVGYDTTKDSVKVEKLLVNMPGDTSKARVKMGLAHGLLYAFNSLYVTVNDEGEADTVTRKSGLYRIQDTNGDDEFDKITLLKRFEGQGEHGPHNAVLSPDKKWIYVIAGNFTDVPPMDNYRLPDNYKNDNLLPLLLDPNGFGNTRQPPGGWIAKTDSVGSTWDLISAGYRNPFDMAFNEDGELFTYDSDMEWDMGLPWYRPTRICHVTSGAEYGYRENNGKWSPVYPDNLPAVLNVGPGSPTNVMSGMNARFPEKYRRGVFSFDWTFGIIYHISLQPSGSSYKANAEEFISGSPLPLTDGAIGPDGAMYFLTGGRRIESDLYRVYYKDNKLSNEPLPSNEPTEVVEARKVRHQLEQYQQKPDSSAINTAWSYLKSADRFIQYAARLAVEHQPVSQWQEKALEEKDPVVLTQAMLALARDGKPDVKNSIFKALLTIDYNSLNAEQKLALLRTFEVTLSRMGTPGGAEKAAVISYLDTKYPADNNEANRILSKTLAFLGAPQVISKTLSLMESAKDNDSTQKQFNPSSNVILRNPQYGLDIANMLASAPPAQQIYLAVAICQVKDGWTTELRDKYFPYYNIFLGRKGGNSYIGYINEARKFALANVPKSEFAKYDSISGGSKLNERGIQLANAVHAKGPGRNWTMEEAAPLFQNELSGRNFEDGKAMFVASNCASCHKMNGEGGNVGPDLSQLGNRFTATDILKAIIKPSDEISDQYAATNFYLKDGTSVMGRLIKQVDSKYYVSQNPFAPNELTEIDKNKVVSTKLSKVSVMLPGMINRLNEDELKDLMAYLISGGNKDNKVFKSASK</sequence>
<dbReference type="EMBL" id="RJJR01000008">
    <property type="protein sequence ID" value="RNI36216.1"/>
    <property type="molecule type" value="Genomic_DNA"/>
</dbReference>
<keyword evidence="5" id="KW-0732">Signal</keyword>
<dbReference type="AlphaFoldDB" id="A0A3M9NEL7"/>
<dbReference type="SUPFAM" id="SSF46626">
    <property type="entry name" value="Cytochrome c"/>
    <property type="match status" value="1"/>
</dbReference>
<dbReference type="NCBIfam" id="TIGR02603">
    <property type="entry name" value="CxxCH_TIGR02603"/>
    <property type="match status" value="1"/>
</dbReference>
<dbReference type="Pfam" id="PF00034">
    <property type="entry name" value="Cytochrom_C"/>
    <property type="match status" value="1"/>
</dbReference>
<dbReference type="PROSITE" id="PS51007">
    <property type="entry name" value="CYTC"/>
    <property type="match status" value="1"/>
</dbReference>
<dbReference type="RefSeq" id="WP_123120769.1">
    <property type="nucleotide sequence ID" value="NZ_RJJR01000008.1"/>
</dbReference>
<evidence type="ECO:0000259" key="6">
    <source>
        <dbReference type="PROSITE" id="PS51007"/>
    </source>
</evidence>
<feature type="chain" id="PRO_5018146722" evidence="5">
    <location>
        <begin position="27"/>
        <end position="896"/>
    </location>
</feature>
<dbReference type="InterPro" id="IPR011041">
    <property type="entry name" value="Quinoprot_gluc/sorb_DH_b-prop"/>
</dbReference>
<evidence type="ECO:0000256" key="3">
    <source>
        <dbReference type="ARBA" id="ARBA00023004"/>
    </source>
</evidence>
<accession>A0A3M9NEL7</accession>
<name>A0A3M9NEL7_9BACT</name>
<dbReference type="PANTHER" id="PTHR33546:SF1">
    <property type="entry name" value="LARGE, MULTIFUNCTIONAL SECRETED PROTEIN"/>
    <property type="match status" value="1"/>
</dbReference>
<dbReference type="GO" id="GO:0046872">
    <property type="term" value="F:metal ion binding"/>
    <property type="evidence" value="ECO:0007669"/>
    <property type="project" value="UniProtKB-KW"/>
</dbReference>
<dbReference type="Gene3D" id="1.10.760.10">
    <property type="entry name" value="Cytochrome c-like domain"/>
    <property type="match status" value="1"/>
</dbReference>
<evidence type="ECO:0000256" key="4">
    <source>
        <dbReference type="PROSITE-ProRule" id="PRU00433"/>
    </source>
</evidence>